<sequence length="205" mass="22799">MTLKLYTSPGSIGVAVHIALEESGLDYELIRIDFASGEQLTDQYRQVNPKLRVPALLVNDQVLTETPAILVYLAQLAPASILALPTDPLAFAQLQSFNSYLSSTVHIAHAHKKRGRRWADDANALTAMTAYVPVSMSACFELIETEMLQGDWVHGEAFSISDPYLFALSLWMEGDGVDPSRYPKIQAHRARMLERESVLHVMKTL</sequence>
<dbReference type="GO" id="GO:0004364">
    <property type="term" value="F:glutathione transferase activity"/>
    <property type="evidence" value="ECO:0007669"/>
    <property type="project" value="UniProtKB-EC"/>
</dbReference>
<proteinExistence type="predicted"/>
<dbReference type="CDD" id="cd03188">
    <property type="entry name" value="GST_C_Beta"/>
    <property type="match status" value="1"/>
</dbReference>
<evidence type="ECO:0000259" key="2">
    <source>
        <dbReference type="PROSITE" id="PS50405"/>
    </source>
</evidence>
<dbReference type="InterPro" id="IPR040079">
    <property type="entry name" value="Glutathione_S-Trfase"/>
</dbReference>
<accession>A0A2Z2P3L9</accession>
<evidence type="ECO:0000313" key="3">
    <source>
        <dbReference type="EMBL" id="ASJ76040.1"/>
    </source>
</evidence>
<keyword evidence="3" id="KW-0808">Transferase</keyword>
<dbReference type="EC" id="2.5.1.18" evidence="3"/>
<dbReference type="Gene3D" id="1.20.1050.10">
    <property type="match status" value="1"/>
</dbReference>
<dbReference type="InterPro" id="IPR010987">
    <property type="entry name" value="Glutathione-S-Trfase_C-like"/>
</dbReference>
<dbReference type="Pfam" id="PF02798">
    <property type="entry name" value="GST_N"/>
    <property type="match status" value="1"/>
</dbReference>
<dbReference type="KEGG" id="gai:IMCC3135_29955"/>
<dbReference type="AlphaFoldDB" id="A0A2Z2P3L9"/>
<dbReference type="SFLD" id="SFLDG01150">
    <property type="entry name" value="Main.1:_Beta-like"/>
    <property type="match status" value="1"/>
</dbReference>
<dbReference type="Proteomes" id="UP000250079">
    <property type="component" value="Chromosome"/>
</dbReference>
<dbReference type="SUPFAM" id="SSF52833">
    <property type="entry name" value="Thioredoxin-like"/>
    <property type="match status" value="1"/>
</dbReference>
<dbReference type="PANTHER" id="PTHR44051:SF8">
    <property type="entry name" value="GLUTATHIONE S-TRANSFERASE GSTA"/>
    <property type="match status" value="1"/>
</dbReference>
<protein>
    <submittedName>
        <fullName evidence="3">Glutathione S-transferase GST-6.0</fullName>
        <ecNumber evidence="3">2.5.1.18</ecNumber>
    </submittedName>
</protein>
<evidence type="ECO:0000313" key="4">
    <source>
        <dbReference type="Proteomes" id="UP000250079"/>
    </source>
</evidence>
<gene>
    <name evidence="3" type="primary">gstB_4</name>
    <name evidence="3" type="ORF">IMCC3135_29955</name>
</gene>
<keyword evidence="4" id="KW-1185">Reference proteome</keyword>
<organism evidence="3 4">
    <name type="scientific">Granulosicoccus antarcticus IMCC3135</name>
    <dbReference type="NCBI Taxonomy" id="1192854"/>
    <lineage>
        <taxon>Bacteria</taxon>
        <taxon>Pseudomonadati</taxon>
        <taxon>Pseudomonadota</taxon>
        <taxon>Gammaproteobacteria</taxon>
        <taxon>Chromatiales</taxon>
        <taxon>Granulosicoccaceae</taxon>
        <taxon>Granulosicoccus</taxon>
    </lineage>
</organism>
<dbReference type="PANTHER" id="PTHR44051">
    <property type="entry name" value="GLUTATHIONE S-TRANSFERASE-RELATED"/>
    <property type="match status" value="1"/>
</dbReference>
<dbReference type="SUPFAM" id="SSF47616">
    <property type="entry name" value="GST C-terminal domain-like"/>
    <property type="match status" value="1"/>
</dbReference>
<dbReference type="SFLD" id="SFLDS00019">
    <property type="entry name" value="Glutathione_Transferase_(cytos"/>
    <property type="match status" value="1"/>
</dbReference>
<dbReference type="InterPro" id="IPR036249">
    <property type="entry name" value="Thioredoxin-like_sf"/>
</dbReference>
<name>A0A2Z2P3L9_9GAMM</name>
<dbReference type="SFLD" id="SFLDG00358">
    <property type="entry name" value="Main_(cytGST)"/>
    <property type="match status" value="1"/>
</dbReference>
<dbReference type="PROSITE" id="PS50405">
    <property type="entry name" value="GST_CTER"/>
    <property type="match status" value="1"/>
</dbReference>
<reference evidence="3 4" key="1">
    <citation type="submission" date="2016-12" db="EMBL/GenBank/DDBJ databases">
        <authorList>
            <person name="Song W.-J."/>
            <person name="Kurnit D.M."/>
        </authorList>
    </citation>
    <scope>NUCLEOTIDE SEQUENCE [LARGE SCALE GENOMIC DNA]</scope>
    <source>
        <strain evidence="3 4">IMCC3135</strain>
    </source>
</reference>
<dbReference type="OrthoDB" id="9782992at2"/>
<dbReference type="Gene3D" id="3.40.30.10">
    <property type="entry name" value="Glutaredoxin"/>
    <property type="match status" value="1"/>
</dbReference>
<dbReference type="RefSeq" id="WP_088920865.1">
    <property type="nucleotide sequence ID" value="NZ_CP018632.1"/>
</dbReference>
<dbReference type="CDD" id="cd03057">
    <property type="entry name" value="GST_N_Beta"/>
    <property type="match status" value="1"/>
</dbReference>
<dbReference type="InterPro" id="IPR036282">
    <property type="entry name" value="Glutathione-S-Trfase_C_sf"/>
</dbReference>
<feature type="domain" description="GST C-terminal" evidence="2">
    <location>
        <begin position="87"/>
        <end position="205"/>
    </location>
</feature>
<feature type="domain" description="GST N-terminal" evidence="1">
    <location>
        <begin position="1"/>
        <end position="81"/>
    </location>
</feature>
<dbReference type="PROSITE" id="PS50404">
    <property type="entry name" value="GST_NTER"/>
    <property type="match status" value="1"/>
</dbReference>
<dbReference type="EMBL" id="CP018632">
    <property type="protein sequence ID" value="ASJ76040.1"/>
    <property type="molecule type" value="Genomic_DNA"/>
</dbReference>
<evidence type="ECO:0000259" key="1">
    <source>
        <dbReference type="PROSITE" id="PS50404"/>
    </source>
</evidence>
<dbReference type="InterPro" id="IPR004045">
    <property type="entry name" value="Glutathione_S-Trfase_N"/>
</dbReference>